<dbReference type="InterPro" id="IPR050570">
    <property type="entry name" value="Cell_wall_metabolism_enzyme"/>
</dbReference>
<dbReference type="RefSeq" id="WP_338737772.1">
    <property type="nucleotide sequence ID" value="NZ_CP146612.1"/>
</dbReference>
<dbReference type="Proteomes" id="UP001375370">
    <property type="component" value="Chromosome"/>
</dbReference>
<organism evidence="2 3">
    <name type="scientific">Candidatus Dehalogenimonas loeffleri</name>
    <dbReference type="NCBI Taxonomy" id="3127115"/>
    <lineage>
        <taxon>Bacteria</taxon>
        <taxon>Bacillati</taxon>
        <taxon>Chloroflexota</taxon>
        <taxon>Dehalococcoidia</taxon>
        <taxon>Dehalococcoidales</taxon>
        <taxon>Dehalococcoidaceae</taxon>
        <taxon>Dehalogenimonas</taxon>
    </lineage>
</organism>
<dbReference type="InterPro" id="IPR011055">
    <property type="entry name" value="Dup_hybrid_motif"/>
</dbReference>
<dbReference type="PANTHER" id="PTHR21666">
    <property type="entry name" value="PEPTIDASE-RELATED"/>
    <property type="match status" value="1"/>
</dbReference>
<accession>A0ABZ2J8F1</accession>
<keyword evidence="2" id="KW-0378">Hydrolase</keyword>
<proteinExistence type="predicted"/>
<dbReference type="SUPFAM" id="SSF51261">
    <property type="entry name" value="Duplicated hybrid motif"/>
    <property type="match status" value="1"/>
</dbReference>
<dbReference type="GO" id="GO:0016787">
    <property type="term" value="F:hydrolase activity"/>
    <property type="evidence" value="ECO:0007669"/>
    <property type="project" value="UniProtKB-KW"/>
</dbReference>
<evidence type="ECO:0000313" key="2">
    <source>
        <dbReference type="EMBL" id="WWX25529.1"/>
    </source>
</evidence>
<dbReference type="PANTHER" id="PTHR21666:SF270">
    <property type="entry name" value="MUREIN HYDROLASE ACTIVATOR ENVC"/>
    <property type="match status" value="1"/>
</dbReference>
<dbReference type="Gene3D" id="2.70.70.10">
    <property type="entry name" value="Glucose Permease (Domain IIA)"/>
    <property type="match status" value="1"/>
</dbReference>
<gene>
    <name evidence="2" type="ORF">V8247_00735</name>
</gene>
<protein>
    <submittedName>
        <fullName evidence="2">M23 family metallopeptidase</fullName>
        <ecNumber evidence="2">3.4.-.-</ecNumber>
    </submittedName>
</protein>
<dbReference type="CDD" id="cd12797">
    <property type="entry name" value="M23_peptidase"/>
    <property type="match status" value="1"/>
</dbReference>
<sequence>MQNLIIVDFPLRGEWQAPNTPAKKIPSHGTDQLGQTYAYDFIRLDWEKKGMQFYNSSPLRYLIFGVPLTKCYGWGEPIYSPCDGKVIKVEDGVKERQIVNLFSDLFVVIKNAFTFNPYKSGLRPLVGNHIIMKCDNGAFSLLAHMQTGSIVVTAGQTVTHGQLLGRVGHSGNSTAPHLHFQLMDNPDLIQAQGIPCAFREYEVFCNTQWNTIRDGVPSDKDRIRLTKT</sequence>
<reference evidence="2 3" key="1">
    <citation type="submission" date="2024-03" db="EMBL/GenBank/DDBJ databases">
        <title>A Dehalogenimonas Isolated from Estuarine Sediments Dihaloeliminates Chlorinated Alkanes.</title>
        <authorList>
            <person name="Yang Y."/>
            <person name="Wang H."/>
        </authorList>
    </citation>
    <scope>NUCLEOTIDE SEQUENCE [LARGE SCALE GENOMIC DNA]</scope>
    <source>
        <strain evidence="2 3">W</strain>
    </source>
</reference>
<keyword evidence="3" id="KW-1185">Reference proteome</keyword>
<evidence type="ECO:0000259" key="1">
    <source>
        <dbReference type="Pfam" id="PF01551"/>
    </source>
</evidence>
<dbReference type="EC" id="3.4.-.-" evidence="2"/>
<dbReference type="Pfam" id="PF01551">
    <property type="entry name" value="Peptidase_M23"/>
    <property type="match status" value="1"/>
</dbReference>
<dbReference type="EMBL" id="CP146612">
    <property type="protein sequence ID" value="WWX25529.1"/>
    <property type="molecule type" value="Genomic_DNA"/>
</dbReference>
<feature type="domain" description="M23ase beta-sheet core" evidence="1">
    <location>
        <begin position="125"/>
        <end position="185"/>
    </location>
</feature>
<name>A0ABZ2J8F1_9CHLR</name>
<dbReference type="InterPro" id="IPR016047">
    <property type="entry name" value="M23ase_b-sheet_dom"/>
</dbReference>
<evidence type="ECO:0000313" key="3">
    <source>
        <dbReference type="Proteomes" id="UP001375370"/>
    </source>
</evidence>